<dbReference type="EMBL" id="BAABHD010000027">
    <property type="protein sequence ID" value="GAA4456024.1"/>
    <property type="molecule type" value="Genomic_DNA"/>
</dbReference>
<dbReference type="Pfam" id="PF06439">
    <property type="entry name" value="3keto-disac_hyd"/>
    <property type="match status" value="1"/>
</dbReference>
<gene>
    <name evidence="2" type="ORF">GCM10023189_24650</name>
</gene>
<dbReference type="RefSeq" id="WP_345243880.1">
    <property type="nucleotide sequence ID" value="NZ_BAABHD010000027.1"/>
</dbReference>
<accession>A0ABP8MWK8</accession>
<keyword evidence="3" id="KW-1185">Reference proteome</keyword>
<feature type="domain" description="3-keto-alpha-glucoside-1,2-lyase/3-keto-2-hydroxy-glucal hydratase" evidence="1">
    <location>
        <begin position="37"/>
        <end position="243"/>
    </location>
</feature>
<dbReference type="Gene3D" id="2.60.120.560">
    <property type="entry name" value="Exo-inulinase, domain 1"/>
    <property type="match status" value="1"/>
</dbReference>
<organism evidence="2 3">
    <name type="scientific">Nibrella saemangeumensis</name>
    <dbReference type="NCBI Taxonomy" id="1084526"/>
    <lineage>
        <taxon>Bacteria</taxon>
        <taxon>Pseudomonadati</taxon>
        <taxon>Bacteroidota</taxon>
        <taxon>Cytophagia</taxon>
        <taxon>Cytophagales</taxon>
        <taxon>Spirosomataceae</taxon>
        <taxon>Nibrella</taxon>
    </lineage>
</organism>
<dbReference type="Proteomes" id="UP001501175">
    <property type="component" value="Unassembled WGS sequence"/>
</dbReference>
<evidence type="ECO:0000313" key="3">
    <source>
        <dbReference type="Proteomes" id="UP001501175"/>
    </source>
</evidence>
<sequence length="246" mass="28203">MLDRMLISCLLFVTVTAPSARSQTDLNQLTRQEQREGWQLLFDGKTTQGWRGTYAETFPARGWLVRDGELRGELTEGAESGDAGDIVTLKKYRHFDLRFEWKLGPGGNSGVKYFIEERLPKPQRGSQVGYEYQLIDDANYIYNGEHLPADLKTASIYDVVPARKPDVQTGVWHQSRIRVQENRIQHWLDGVKVLDVDRRSEAFRRGVADSKYKDYAGFADIPEGHILLQDHGHNIAFRNLKIKELP</sequence>
<protein>
    <recommendedName>
        <fullName evidence="1">3-keto-alpha-glucoside-1,2-lyase/3-keto-2-hydroxy-glucal hydratase domain-containing protein</fullName>
    </recommendedName>
</protein>
<reference evidence="3" key="1">
    <citation type="journal article" date="2019" name="Int. J. Syst. Evol. Microbiol.">
        <title>The Global Catalogue of Microorganisms (GCM) 10K type strain sequencing project: providing services to taxonomists for standard genome sequencing and annotation.</title>
        <authorList>
            <consortium name="The Broad Institute Genomics Platform"/>
            <consortium name="The Broad Institute Genome Sequencing Center for Infectious Disease"/>
            <person name="Wu L."/>
            <person name="Ma J."/>
        </authorList>
    </citation>
    <scope>NUCLEOTIDE SEQUENCE [LARGE SCALE GENOMIC DNA]</scope>
    <source>
        <strain evidence="3">JCM 17927</strain>
    </source>
</reference>
<evidence type="ECO:0000259" key="1">
    <source>
        <dbReference type="Pfam" id="PF06439"/>
    </source>
</evidence>
<dbReference type="InterPro" id="IPR010496">
    <property type="entry name" value="AL/BT2_dom"/>
</dbReference>
<comment type="caution">
    <text evidence="2">The sequence shown here is derived from an EMBL/GenBank/DDBJ whole genome shotgun (WGS) entry which is preliminary data.</text>
</comment>
<name>A0ABP8MWK8_9BACT</name>
<proteinExistence type="predicted"/>
<evidence type="ECO:0000313" key="2">
    <source>
        <dbReference type="EMBL" id="GAA4456024.1"/>
    </source>
</evidence>